<evidence type="ECO:0008006" key="6">
    <source>
        <dbReference type="Google" id="ProtNLM"/>
    </source>
</evidence>
<dbReference type="AlphaFoldDB" id="A0A1I7NV35"/>
<keyword evidence="5" id="KW-1185">Reference proteome</keyword>
<evidence type="ECO:0000313" key="4">
    <source>
        <dbReference type="EMBL" id="SFV38535.1"/>
    </source>
</evidence>
<keyword evidence="3" id="KW-0812">Transmembrane</keyword>
<dbReference type="STRING" id="51670.SAMN04488557_3717"/>
<gene>
    <name evidence="4" type="ORF">SAMN04488557_3717</name>
</gene>
<evidence type="ECO:0000256" key="2">
    <source>
        <dbReference type="SAM" id="MobiDB-lite"/>
    </source>
</evidence>
<dbReference type="EMBL" id="FPCH01000004">
    <property type="protein sequence ID" value="SFV38535.1"/>
    <property type="molecule type" value="Genomic_DNA"/>
</dbReference>
<feature type="transmembrane region" description="Helical" evidence="3">
    <location>
        <begin position="21"/>
        <end position="44"/>
    </location>
</feature>
<evidence type="ECO:0000313" key="5">
    <source>
        <dbReference type="Proteomes" id="UP000199423"/>
    </source>
</evidence>
<keyword evidence="3" id="KW-0472">Membrane</keyword>
<keyword evidence="3" id="KW-1133">Transmembrane helix</keyword>
<dbReference type="Proteomes" id="UP000199423">
    <property type="component" value="Unassembled WGS sequence"/>
</dbReference>
<evidence type="ECO:0000256" key="3">
    <source>
        <dbReference type="SAM" id="Phobius"/>
    </source>
</evidence>
<name>A0A1I7NV35_9HYPH</name>
<protein>
    <recommendedName>
        <fullName evidence="6">Sporulation related domain-containing protein</fullName>
    </recommendedName>
</protein>
<evidence type="ECO:0000256" key="1">
    <source>
        <dbReference type="SAM" id="Coils"/>
    </source>
</evidence>
<feature type="coiled-coil region" evidence="1">
    <location>
        <begin position="62"/>
        <end position="96"/>
    </location>
</feature>
<keyword evidence="1" id="KW-0175">Coiled coil</keyword>
<dbReference type="RefSeq" id="WP_092869254.1">
    <property type="nucleotide sequence ID" value="NZ_FPCH01000004.1"/>
</dbReference>
<reference evidence="5" key="1">
    <citation type="submission" date="2016-10" db="EMBL/GenBank/DDBJ databases">
        <authorList>
            <person name="Varghese N."/>
            <person name="Submissions S."/>
        </authorList>
    </citation>
    <scope>NUCLEOTIDE SEQUENCE [LARGE SCALE GENOMIC DNA]</scope>
    <source>
        <strain evidence="5">DSM 1565</strain>
    </source>
</reference>
<accession>A0A1I7NV35</accession>
<organism evidence="4 5">
    <name type="scientific">Hyphomicrobium facile</name>
    <dbReference type="NCBI Taxonomy" id="51670"/>
    <lineage>
        <taxon>Bacteria</taxon>
        <taxon>Pseudomonadati</taxon>
        <taxon>Pseudomonadota</taxon>
        <taxon>Alphaproteobacteria</taxon>
        <taxon>Hyphomicrobiales</taxon>
        <taxon>Hyphomicrobiaceae</taxon>
        <taxon>Hyphomicrobium</taxon>
    </lineage>
</organism>
<dbReference type="OrthoDB" id="7930337at2"/>
<sequence>MTKTASDKPMRRNTGATPYAAIWFTLGAAGLGYLCIAFLAPHILPDFSGGRVAERMLGETQVMKVSADVEGLKSSLERLQIEVDSVKANAAAHQTQTDQLSAHLAALDEKVRGQDTAKTASAAPLPPPTPDVPDFASGASQAQAAPDGPPPTKVINAAPKVGPQVGPPVAQPVGAPIVTGSISKGTQTANAGDAISFGPAVVKPAPKPIGIQIATDSSVDGLRITWSALAQVHAEQLGTLSPRYADLGTAANPSFGLIAGPIKSKADAKKLCKELAAQSISCKISDFKGAEL</sequence>
<feature type="region of interest" description="Disordered" evidence="2">
    <location>
        <begin position="112"/>
        <end position="152"/>
    </location>
</feature>
<proteinExistence type="predicted"/>